<keyword evidence="2" id="KW-0472">Membrane</keyword>
<dbReference type="RefSeq" id="WP_363797812.1">
    <property type="nucleotide sequence ID" value="NZ_CP159925.1"/>
</dbReference>
<name>A0AAU8MTF1_9GAMM</name>
<keyword evidence="2" id="KW-1133">Transmembrane helix</keyword>
<feature type="compositionally biased region" description="Low complexity" evidence="1">
    <location>
        <begin position="47"/>
        <end position="66"/>
    </location>
</feature>
<dbReference type="EMBL" id="CP159925">
    <property type="protein sequence ID" value="XCO74972.1"/>
    <property type="molecule type" value="Genomic_DNA"/>
</dbReference>
<organism evidence="3">
    <name type="scientific">Lysobacter firmicutimachus</name>
    <dbReference type="NCBI Taxonomy" id="1792846"/>
    <lineage>
        <taxon>Bacteria</taxon>
        <taxon>Pseudomonadati</taxon>
        <taxon>Pseudomonadota</taxon>
        <taxon>Gammaproteobacteria</taxon>
        <taxon>Lysobacterales</taxon>
        <taxon>Lysobacteraceae</taxon>
        <taxon>Lysobacter</taxon>
    </lineage>
</organism>
<evidence type="ECO:0000256" key="1">
    <source>
        <dbReference type="SAM" id="MobiDB-lite"/>
    </source>
</evidence>
<dbReference type="AlphaFoldDB" id="A0AAU8MTF1"/>
<feature type="transmembrane region" description="Helical" evidence="2">
    <location>
        <begin position="12"/>
        <end position="33"/>
    </location>
</feature>
<evidence type="ECO:0000313" key="3">
    <source>
        <dbReference type="EMBL" id="XCO74972.1"/>
    </source>
</evidence>
<sequence>MSGDKDEDKRWYTRVPAISIALVAFLVALTTLINNVREIGGFKEKPAAAPTPAAQPAVTATPAPAKPQAPSRYTVLLTLQRIEVVNDGTNGSTAWTFDVSAGGEDLFELPARDYSDADDARIVSPRTSDPSMGQVVLVPGQEMPVKISGRSAGLILKAHAGGSATLRAGQNLPPVRVLAGDNGRDGEFIFHFATTTTPQ</sequence>
<keyword evidence="2" id="KW-0812">Transmembrane</keyword>
<gene>
    <name evidence="3" type="ORF">ABU614_21890</name>
</gene>
<evidence type="ECO:0000256" key="2">
    <source>
        <dbReference type="SAM" id="Phobius"/>
    </source>
</evidence>
<protein>
    <submittedName>
        <fullName evidence="3">Uncharacterized protein</fullName>
    </submittedName>
</protein>
<feature type="region of interest" description="Disordered" evidence="1">
    <location>
        <begin position="46"/>
        <end position="66"/>
    </location>
</feature>
<reference evidence="3" key="1">
    <citation type="submission" date="2024-06" db="EMBL/GenBank/DDBJ databases">
        <authorList>
            <person name="Li S."/>
        </authorList>
    </citation>
    <scope>NUCLEOTIDE SEQUENCE</scope>
    <source>
        <strain evidence="3">SR10</strain>
    </source>
</reference>
<accession>A0AAU8MTF1</accession>
<proteinExistence type="predicted"/>